<evidence type="ECO:0000256" key="6">
    <source>
        <dbReference type="ARBA" id="ARBA00023014"/>
    </source>
</evidence>
<keyword evidence="5 9" id="KW-0408">Iron</keyword>
<feature type="compositionally biased region" description="Acidic residues" evidence="10">
    <location>
        <begin position="449"/>
        <end position="459"/>
    </location>
</feature>
<keyword evidence="4 9" id="KW-0479">Metal-binding</keyword>
<dbReference type="GO" id="GO:0120513">
    <property type="term" value="C:2-(3-amino-3-carboxypropyl)histidine synthase complex"/>
    <property type="evidence" value="ECO:0007669"/>
    <property type="project" value="EnsemblFungi"/>
</dbReference>
<evidence type="ECO:0000256" key="2">
    <source>
        <dbReference type="ARBA" id="ARBA00005156"/>
    </source>
</evidence>
<dbReference type="PANTHER" id="PTHR10762">
    <property type="entry name" value="DIPHTHAMIDE BIOSYNTHESIS PROTEIN"/>
    <property type="match status" value="1"/>
</dbReference>
<dbReference type="EMBL" id="GL996504">
    <property type="protein sequence ID" value="EGW30694.1"/>
    <property type="molecule type" value="Genomic_DNA"/>
</dbReference>
<dbReference type="AlphaFoldDB" id="G3ASK8"/>
<evidence type="ECO:0000256" key="4">
    <source>
        <dbReference type="ARBA" id="ARBA00022723"/>
    </source>
</evidence>
<evidence type="ECO:0000256" key="8">
    <source>
        <dbReference type="ARBA" id="ARBA00054092"/>
    </source>
</evidence>
<dbReference type="GO" id="GO:0090560">
    <property type="term" value="F:2-(3-amino-3-carboxypropyl)histidine synthase activity"/>
    <property type="evidence" value="ECO:0007669"/>
    <property type="project" value="EnsemblFungi"/>
</dbReference>
<feature type="region of interest" description="Disordered" evidence="10">
    <location>
        <begin position="435"/>
        <end position="469"/>
    </location>
</feature>
<evidence type="ECO:0000256" key="10">
    <source>
        <dbReference type="SAM" id="MobiDB-lite"/>
    </source>
</evidence>
<keyword evidence="6 9" id="KW-0411">Iron-sulfur</keyword>
<comment type="cofactor">
    <cofactor evidence="1">
        <name>[4Fe-4S] cluster</name>
        <dbReference type="ChEBI" id="CHEBI:49883"/>
    </cofactor>
</comment>
<dbReference type="RefSeq" id="XP_007376727.1">
    <property type="nucleotide sequence ID" value="XM_007376665.1"/>
</dbReference>
<dbReference type="eggNOG" id="KOG2648">
    <property type="taxonomic scope" value="Eukaryota"/>
</dbReference>
<dbReference type="Gene3D" id="3.40.50.11860">
    <property type="entry name" value="Diphthamide synthesis DPH1/DPH2 domain 3"/>
    <property type="match status" value="1"/>
</dbReference>
<dbReference type="GO" id="GO:0046872">
    <property type="term" value="F:metal ion binding"/>
    <property type="evidence" value="ECO:0007669"/>
    <property type="project" value="UniProtKB-KW"/>
</dbReference>
<keyword evidence="12" id="KW-1185">Reference proteome</keyword>
<dbReference type="PANTHER" id="PTHR10762:SF2">
    <property type="entry name" value="2-(3-AMINO-3-CARBOXYPROPYL)HISTIDINE SYNTHASE SUBUNIT 2"/>
    <property type="match status" value="1"/>
</dbReference>
<dbReference type="FunFam" id="3.40.50.11860:FF:000001">
    <property type="entry name" value="2-(3-amino-3-carboxypropyl)histidine synthase subunit 2"/>
    <property type="match status" value="1"/>
</dbReference>
<evidence type="ECO:0000313" key="11">
    <source>
        <dbReference type="EMBL" id="EGW30694.1"/>
    </source>
</evidence>
<evidence type="ECO:0000256" key="7">
    <source>
        <dbReference type="ARBA" id="ARBA00034128"/>
    </source>
</evidence>
<comment type="subunit">
    <text evidence="7">Component of the 2-(3-amino-3-carboxypropyl)histidine synthase complex composed of DPH1, DPH2, DPH3 and a NADH-dependent reductase, predominantly CBR1.</text>
</comment>
<dbReference type="STRING" id="619300.G3ASK8"/>
<accession>G3ASK8</accession>
<dbReference type="SFLD" id="SFLDG01121">
    <property type="entry name" value="Diphthamide_biosynthesis"/>
    <property type="match status" value="1"/>
</dbReference>
<dbReference type="OrthoDB" id="449241at2759"/>
<dbReference type="NCBIfam" id="TIGR00272">
    <property type="entry name" value="DPH2"/>
    <property type="match status" value="1"/>
</dbReference>
<evidence type="ECO:0000256" key="5">
    <source>
        <dbReference type="ARBA" id="ARBA00023004"/>
    </source>
</evidence>
<dbReference type="OMA" id="QIWNENH"/>
<gene>
    <name evidence="11" type="ORF">SPAPADRAFT_51906</name>
</gene>
<evidence type="ECO:0000256" key="3">
    <source>
        <dbReference type="ARBA" id="ARBA00006179"/>
    </source>
</evidence>
<evidence type="ECO:0000256" key="1">
    <source>
        <dbReference type="ARBA" id="ARBA00001966"/>
    </source>
</evidence>
<sequence>MTEETVVAPSLSTYQDDSTFTFAKVSAKTDERKHLGEFHNEEELVKKIWQYYTLSDLVDFLKQKTEGETKYKRITLQFPDSLICDSAIIVQELQRELALEPCLSDDKSACDNLSGCCGKKDVDNGDKQRLWILADTSYSTCCIDEVAAEHVHSDLVVHFGDACLNDVEKLSAAYVFGKPEVDITSLVNSFKARYEDLNLPIVLMADAPHTYILHCLYEKLRSEYTKLIVADLHISKTSQATIIGYQPESSSSLHKFNRSFINLDADTSFESCDLFHITAPEAPRLLQLTTCFNSVSTYDPSTNLVSQGPFPNLMRRYKYMHVARSAGTIGLLVNTLSLTNTKKLINVIGARIKAAGKKHYVFVVGKPNVAKLANFESVDLWCVVGCDHQGIVLDQAGEYFKPIVTPYELLLALSDEMTWTGKWITDFASVLENYKETETESEEEKEKGENEDDDEDAPPEFDPVTGRYISTSRPLRQINHLMISSEEQNEEEDDDDTEKQLVQKFGSTIAIRNTVSTSAVHLQNRAWTGLGSDFTQESDNTGALVEEGRGGIARGYDFDRSNN</sequence>
<evidence type="ECO:0000256" key="9">
    <source>
        <dbReference type="RuleBase" id="RU364133"/>
    </source>
</evidence>
<comment type="similarity">
    <text evidence="3 9">Belongs to the DPH1/DPH2 family. DPH2 subfamily.</text>
</comment>
<dbReference type="InParanoid" id="G3ASK8"/>
<dbReference type="SFLD" id="SFLDF00408">
    <property type="entry name" value="Diphthamide_biosynthesis_famil"/>
    <property type="match status" value="1"/>
</dbReference>
<keyword evidence="9" id="KW-0963">Cytoplasm</keyword>
<dbReference type="Proteomes" id="UP000000709">
    <property type="component" value="Unassembled WGS sequence"/>
</dbReference>
<evidence type="ECO:0000313" key="12">
    <source>
        <dbReference type="Proteomes" id="UP000000709"/>
    </source>
</evidence>
<dbReference type="KEGG" id="spaa:SPAPADRAFT_51906"/>
<comment type="subcellular location">
    <subcellularLocation>
        <location evidence="9">Cytoplasm</location>
    </subcellularLocation>
</comment>
<dbReference type="InterPro" id="IPR010014">
    <property type="entry name" value="DHP2"/>
</dbReference>
<protein>
    <recommendedName>
        <fullName evidence="9">2-(3-amino-3-carboxypropyl)histidine synthase subunit 2</fullName>
    </recommendedName>
</protein>
<comment type="function">
    <text evidence="9">Required for the first step of diphthamide biosynthesis, a post-translational modification of histidine which occurs in elongation factor 2. DPH1 and DPH2 transfer a 3-amino-3-carboxypropyl (ACP) group from S-adenosyl-L-methionine (SAM) to a histidine residue, the reaction is assisted by a reduction system comprising DPH3 and a NADH-dependent reductase. Facilitates the reduction of the catalytic iron-sulfur cluster found in the DPH1 subunit.</text>
</comment>
<reference evidence="11 12" key="1">
    <citation type="journal article" date="2011" name="Proc. Natl. Acad. Sci. U.S.A.">
        <title>Comparative genomics of xylose-fermenting fungi for enhanced biofuel production.</title>
        <authorList>
            <person name="Wohlbach D.J."/>
            <person name="Kuo A."/>
            <person name="Sato T.K."/>
            <person name="Potts K.M."/>
            <person name="Salamov A.A."/>
            <person name="LaButti K.M."/>
            <person name="Sun H."/>
            <person name="Clum A."/>
            <person name="Pangilinan J.L."/>
            <person name="Lindquist E.A."/>
            <person name="Lucas S."/>
            <person name="Lapidus A."/>
            <person name="Jin M."/>
            <person name="Gunawan C."/>
            <person name="Balan V."/>
            <person name="Dale B.E."/>
            <person name="Jeffries T.W."/>
            <person name="Zinkel R."/>
            <person name="Barry K.W."/>
            <person name="Grigoriev I.V."/>
            <person name="Gasch A.P."/>
        </authorList>
    </citation>
    <scope>NUCLEOTIDE SEQUENCE [LARGE SCALE GENOMIC DNA]</scope>
    <source>
        <strain evidence="12">NRRL Y-27907 / 11-Y1</strain>
    </source>
</reference>
<dbReference type="GeneID" id="18871607"/>
<dbReference type="InterPro" id="IPR042265">
    <property type="entry name" value="DPH1/DPH2_3"/>
</dbReference>
<dbReference type="GO" id="GO:0005737">
    <property type="term" value="C:cytoplasm"/>
    <property type="evidence" value="ECO:0007669"/>
    <property type="project" value="UniProtKB-SubCell"/>
</dbReference>
<dbReference type="UniPathway" id="UPA00559"/>
<dbReference type="HOGENOM" id="CLU_015210_1_1_1"/>
<dbReference type="GO" id="GO:0017183">
    <property type="term" value="P:protein histidyl modification to diphthamide"/>
    <property type="evidence" value="ECO:0007669"/>
    <property type="project" value="UniProtKB-UniPathway"/>
</dbReference>
<proteinExistence type="inferred from homology"/>
<dbReference type="Pfam" id="PF01866">
    <property type="entry name" value="Diphthamide_syn"/>
    <property type="match status" value="1"/>
</dbReference>
<dbReference type="NCBIfam" id="TIGR00322">
    <property type="entry name" value="diphth2_R"/>
    <property type="match status" value="1"/>
</dbReference>
<dbReference type="InterPro" id="IPR042263">
    <property type="entry name" value="DPH1/DPH2_1"/>
</dbReference>
<dbReference type="GO" id="GO:0051539">
    <property type="term" value="F:4 iron, 4 sulfur cluster binding"/>
    <property type="evidence" value="ECO:0007669"/>
    <property type="project" value="EnsemblFungi"/>
</dbReference>
<comment type="function">
    <text evidence="8">Required for the first step of diphthamide biosynthesis, a post-translational modification of histidine which occurs in elongation factor 2. DPH1 and DPH2 transfer a 3-amino-3-carboxypropyl (ACP) group from S-adenosyl-L-methionine (SAM) to a histidine residue, the reaction is assisted by a reduction system comprising DPH3 and a NADH-dependent reductase, predominantly CBR1. Facilitates the reduction of the catalytic iron-sulfur cluster found in the DPH1 subunit.</text>
</comment>
<comment type="pathway">
    <text evidence="2 9">Protein modification; peptidyl-diphthamide biosynthesis.</text>
</comment>
<organism evidence="12">
    <name type="scientific">Spathaspora passalidarum (strain NRRL Y-27907 / 11-Y1)</name>
    <dbReference type="NCBI Taxonomy" id="619300"/>
    <lineage>
        <taxon>Eukaryota</taxon>
        <taxon>Fungi</taxon>
        <taxon>Dikarya</taxon>
        <taxon>Ascomycota</taxon>
        <taxon>Saccharomycotina</taxon>
        <taxon>Pichiomycetes</taxon>
        <taxon>Debaryomycetaceae</taxon>
        <taxon>Spathaspora</taxon>
    </lineage>
</organism>
<dbReference type="Gene3D" id="3.40.50.11840">
    <property type="entry name" value="Diphthamide synthesis DPH1/DPH2 domain 1"/>
    <property type="match status" value="1"/>
</dbReference>
<dbReference type="FunCoup" id="G3ASK8">
    <property type="interactions" value="980"/>
</dbReference>
<dbReference type="InterPro" id="IPR016435">
    <property type="entry name" value="DPH1/DPH2"/>
</dbReference>
<name>G3ASK8_SPAPN</name>
<dbReference type="SFLD" id="SFLDS00032">
    <property type="entry name" value="Radical_SAM_3-amino-3-carboxyp"/>
    <property type="match status" value="1"/>
</dbReference>
<feature type="compositionally biased region" description="Basic and acidic residues" evidence="10">
    <location>
        <begin position="435"/>
        <end position="448"/>
    </location>
</feature>